<dbReference type="AlphaFoldDB" id="A0A2A9HF00"/>
<keyword evidence="2" id="KW-1185">Reference proteome</keyword>
<proteinExistence type="predicted"/>
<name>A0A2A9HF00_TEPT2</name>
<comment type="caution">
    <text evidence="1">The sequence shown here is derived from an EMBL/GenBank/DDBJ whole genome shotgun (WGS) entry which is preliminary data.</text>
</comment>
<dbReference type="EMBL" id="PDJQ01000001">
    <property type="protein sequence ID" value="PFG73722.1"/>
    <property type="molecule type" value="Genomic_DNA"/>
</dbReference>
<evidence type="ECO:0000313" key="2">
    <source>
        <dbReference type="Proteomes" id="UP000223071"/>
    </source>
</evidence>
<organism evidence="1 2">
    <name type="scientific">Tepidiforma thermophila (strain KCTC 52669 / CGMCC 1.13589 / G233)</name>
    <dbReference type="NCBI Taxonomy" id="2761530"/>
    <lineage>
        <taxon>Bacteria</taxon>
        <taxon>Bacillati</taxon>
        <taxon>Chloroflexota</taxon>
        <taxon>Tepidiformia</taxon>
        <taxon>Tepidiformales</taxon>
        <taxon>Tepidiformaceae</taxon>
        <taxon>Tepidiforma</taxon>
    </lineage>
</organism>
<evidence type="ECO:0000313" key="1">
    <source>
        <dbReference type="EMBL" id="PFG73722.1"/>
    </source>
</evidence>
<dbReference type="RefSeq" id="WP_098503164.1">
    <property type="nucleotide sequence ID" value="NZ_PDJQ01000001.1"/>
</dbReference>
<sequence>MLADPLLRQLSRIYQRPLETPEAACDAVRADPGILASALFLEAAESDDVTSIESALAYCDARLAELAPFVGDLAPAIRERFAEKVAAWSAVG</sequence>
<gene>
    <name evidence="1" type="ORF">A9A59_0925</name>
</gene>
<accession>A0A2A9HF00</accession>
<dbReference type="Proteomes" id="UP000223071">
    <property type="component" value="Unassembled WGS sequence"/>
</dbReference>
<protein>
    <submittedName>
        <fullName evidence="1">Uncharacterized protein</fullName>
    </submittedName>
</protein>
<reference evidence="1 2" key="1">
    <citation type="submission" date="2017-09" db="EMBL/GenBank/DDBJ databases">
        <title>Sequencing the genomes of two abundant thermophiles in Great Basin hot springs: Thermocrinis jamiesonii and novel Chloroflexi Thermoflexus hugenholtzii.</title>
        <authorList>
            <person name="Hedlund B."/>
        </authorList>
    </citation>
    <scope>NUCLEOTIDE SEQUENCE [LARGE SCALE GENOMIC DNA]</scope>
    <source>
        <strain evidence="1 2">G233</strain>
    </source>
</reference>